<keyword evidence="4" id="KW-0564">Palmitate</keyword>
<dbReference type="EMBL" id="JAHZIK010000369">
    <property type="protein sequence ID" value="MBW7455466.1"/>
    <property type="molecule type" value="Genomic_DNA"/>
</dbReference>
<dbReference type="PANTHER" id="PTHR43649:SF33">
    <property type="entry name" value="POLYGALACTURONAN_RHAMNOGALACTURONAN-BINDING PROTEIN YTCQ"/>
    <property type="match status" value="1"/>
</dbReference>
<dbReference type="Gene3D" id="3.40.190.10">
    <property type="entry name" value="Periplasmic binding protein-like II"/>
    <property type="match status" value="2"/>
</dbReference>
<organism evidence="6 7">
    <name type="scientific">Paenibacillus sepulcri</name>
    <dbReference type="NCBI Taxonomy" id="359917"/>
    <lineage>
        <taxon>Bacteria</taxon>
        <taxon>Bacillati</taxon>
        <taxon>Bacillota</taxon>
        <taxon>Bacilli</taxon>
        <taxon>Bacillales</taxon>
        <taxon>Paenibacillaceae</taxon>
        <taxon>Paenibacillus</taxon>
    </lineage>
</organism>
<evidence type="ECO:0000256" key="1">
    <source>
        <dbReference type="ARBA" id="ARBA00022475"/>
    </source>
</evidence>
<feature type="non-terminal residue" evidence="6">
    <location>
        <position position="1"/>
    </location>
</feature>
<proteinExistence type="predicted"/>
<evidence type="ECO:0000256" key="5">
    <source>
        <dbReference type="ARBA" id="ARBA00023288"/>
    </source>
</evidence>
<dbReference type="Pfam" id="PF13416">
    <property type="entry name" value="SBP_bac_8"/>
    <property type="match status" value="1"/>
</dbReference>
<gene>
    <name evidence="6" type="ORF">K0U00_15680</name>
</gene>
<dbReference type="PANTHER" id="PTHR43649">
    <property type="entry name" value="ARABINOSE-BINDING PROTEIN-RELATED"/>
    <property type="match status" value="1"/>
</dbReference>
<protein>
    <submittedName>
        <fullName evidence="6">Extracellular solute-binding protein</fullName>
    </submittedName>
</protein>
<reference evidence="6 7" key="1">
    <citation type="submission" date="2021-07" db="EMBL/GenBank/DDBJ databases">
        <title>Paenibacillus radiodurans sp. nov., isolated from the southeastern edge of Tengger Desert.</title>
        <authorList>
            <person name="Zhang G."/>
        </authorList>
    </citation>
    <scope>NUCLEOTIDE SEQUENCE [LARGE SCALE GENOMIC DNA]</scope>
    <source>
        <strain evidence="6 7">CCM 7311</strain>
    </source>
</reference>
<keyword evidence="3" id="KW-0472">Membrane</keyword>
<evidence type="ECO:0000313" key="7">
    <source>
        <dbReference type="Proteomes" id="UP001519887"/>
    </source>
</evidence>
<dbReference type="SUPFAM" id="SSF53850">
    <property type="entry name" value="Periplasmic binding protein-like II"/>
    <property type="match status" value="1"/>
</dbReference>
<dbReference type="InterPro" id="IPR006059">
    <property type="entry name" value="SBP"/>
</dbReference>
<keyword evidence="5" id="KW-0449">Lipoprotein</keyword>
<keyword evidence="7" id="KW-1185">Reference proteome</keyword>
<accession>A0ABS7C3I6</accession>
<evidence type="ECO:0000256" key="4">
    <source>
        <dbReference type="ARBA" id="ARBA00023139"/>
    </source>
</evidence>
<dbReference type="InterPro" id="IPR050490">
    <property type="entry name" value="Bact_solute-bd_prot1"/>
</dbReference>
<keyword evidence="1" id="KW-1003">Cell membrane</keyword>
<comment type="caution">
    <text evidence="6">The sequence shown here is derived from an EMBL/GenBank/DDBJ whole genome shotgun (WGS) entry which is preliminary data.</text>
</comment>
<evidence type="ECO:0000256" key="3">
    <source>
        <dbReference type="ARBA" id="ARBA00023136"/>
    </source>
</evidence>
<sequence>IESGIFMPLDDLLQKYAPNLMKLIPIAAWETASYEGKIYGIPEFLKSPSRRATYIRTDLLEKTGLQAPKTVDEFLNVLRAFKKLGVETPYQMRENFKYADIVLGAFDVLPYKDQFELVDGQVVPKFFDSENMQKALEVYKTMYEEGLIPKEFATISSTDFTKSIDAGKPGIWSQNAAGMPGYRANVKLAVPDAQIDIIPSPKGPEGKGGYFFYSPVVRTFYINKNVEEERAAEIVKFFDWMVTPEAEEFFTFGVEGDTYTKDAGGAVSYKFPETKEQQEEEGWRSGTLWAVHDSTYNKLRLELNEDGQATLDAFDNVLSQEGLSGIGFYPELSTFSKYPDLAAPQPDVGPKLVIDHMVRMIYGKEPISDWPKVVEEYKAKGGDEIVKEATERWNNKQGAVMIDRE</sequence>
<evidence type="ECO:0000313" key="6">
    <source>
        <dbReference type="EMBL" id="MBW7455466.1"/>
    </source>
</evidence>
<name>A0ABS7C3I6_9BACL</name>
<evidence type="ECO:0000256" key="2">
    <source>
        <dbReference type="ARBA" id="ARBA00022729"/>
    </source>
</evidence>
<dbReference type="Proteomes" id="UP001519887">
    <property type="component" value="Unassembled WGS sequence"/>
</dbReference>
<keyword evidence="2" id="KW-0732">Signal</keyword>